<comment type="caution">
    <text evidence="3">The sequence shown here is derived from an EMBL/GenBank/DDBJ whole genome shotgun (WGS) entry which is preliminary data.</text>
</comment>
<dbReference type="Proteomes" id="UP000535182">
    <property type="component" value="Unassembled WGS sequence"/>
</dbReference>
<dbReference type="InterPro" id="IPR035940">
    <property type="entry name" value="CAP_sf"/>
</dbReference>
<evidence type="ECO:0000259" key="2">
    <source>
        <dbReference type="Pfam" id="PF00188"/>
    </source>
</evidence>
<evidence type="ECO:0000313" key="4">
    <source>
        <dbReference type="Proteomes" id="UP000535182"/>
    </source>
</evidence>
<feature type="signal peptide" evidence="1">
    <location>
        <begin position="1"/>
        <end position="23"/>
    </location>
</feature>
<keyword evidence="4" id="KW-1185">Reference proteome</keyword>
<feature type="chain" id="PRO_5040789347" description="SCP domain-containing protein" evidence="1">
    <location>
        <begin position="24"/>
        <end position="250"/>
    </location>
</feature>
<evidence type="ECO:0000256" key="1">
    <source>
        <dbReference type="SAM" id="SignalP"/>
    </source>
</evidence>
<dbReference type="InterPro" id="IPR014044">
    <property type="entry name" value="CAP_dom"/>
</dbReference>
<dbReference type="CDD" id="cd05379">
    <property type="entry name" value="CAP_bacterial"/>
    <property type="match status" value="1"/>
</dbReference>
<keyword evidence="1" id="KW-0732">Signal</keyword>
<proteinExistence type="predicted"/>
<feature type="domain" description="SCP" evidence="2">
    <location>
        <begin position="36"/>
        <end position="145"/>
    </location>
</feature>
<dbReference type="PANTHER" id="PTHR31157">
    <property type="entry name" value="SCP DOMAIN-CONTAINING PROTEIN"/>
    <property type="match status" value="1"/>
</dbReference>
<dbReference type="EMBL" id="JACHEB010000012">
    <property type="protein sequence ID" value="MBB5331004.1"/>
    <property type="molecule type" value="Genomic_DNA"/>
</dbReference>
<dbReference type="PANTHER" id="PTHR31157:SF1">
    <property type="entry name" value="SCP DOMAIN-CONTAINING PROTEIN"/>
    <property type="match status" value="1"/>
</dbReference>
<dbReference type="AlphaFoldDB" id="A0A9X0QIZ6"/>
<dbReference type="RefSeq" id="WP_183980874.1">
    <property type="nucleotide sequence ID" value="NZ_JACHEB010000012.1"/>
</dbReference>
<name>A0A9X0QIZ6_9BACT</name>
<protein>
    <recommendedName>
        <fullName evidence="2">SCP domain-containing protein</fullName>
    </recommendedName>
</protein>
<dbReference type="Pfam" id="PF00188">
    <property type="entry name" value="CAP"/>
    <property type="match status" value="1"/>
</dbReference>
<evidence type="ECO:0000313" key="3">
    <source>
        <dbReference type="EMBL" id="MBB5331004.1"/>
    </source>
</evidence>
<gene>
    <name evidence="3" type="ORF">HDF14_004641</name>
</gene>
<organism evidence="3 4">
    <name type="scientific">Tunturiibacter gelidiferens</name>
    <dbReference type="NCBI Taxonomy" id="3069689"/>
    <lineage>
        <taxon>Bacteria</taxon>
        <taxon>Pseudomonadati</taxon>
        <taxon>Acidobacteriota</taxon>
        <taxon>Terriglobia</taxon>
        <taxon>Terriglobales</taxon>
        <taxon>Acidobacteriaceae</taxon>
        <taxon>Tunturiibacter</taxon>
    </lineage>
</organism>
<reference evidence="3 4" key="1">
    <citation type="submission" date="2020-08" db="EMBL/GenBank/DDBJ databases">
        <title>Genomic Encyclopedia of Type Strains, Phase IV (KMG-V): Genome sequencing to study the core and pangenomes of soil and plant-associated prokaryotes.</title>
        <authorList>
            <person name="Whitman W."/>
        </authorList>
    </citation>
    <scope>NUCLEOTIDE SEQUENCE [LARGE SCALE GENOMIC DNA]</scope>
    <source>
        <strain evidence="3 4">X5P2</strain>
    </source>
</reference>
<sequence length="250" mass="26965">MQNRTHARTLLLALTLAASSFNAQPPPTSPEQTLFQLTNRARAAHNLPPLHWDNALAAAAKTHVQRVRNEPGELLHQYPGEPDLTTRGAQAGAHFTTIAENVGRGTDVPLIHQTWMNSPSHRANILDPNLNAVGISVAENHSLYSAVEDFSRSATVQSFDSLEKRVSQILLEHGIAPADSNADAHQTCTMQSGAAGSPKLVVQWDGPDPTLLPDALLRAIATGRYTTAEVAVCASKQPQFTTYNTAVLLY</sequence>
<accession>A0A9X0QIZ6</accession>
<dbReference type="Gene3D" id="3.40.33.10">
    <property type="entry name" value="CAP"/>
    <property type="match status" value="1"/>
</dbReference>
<dbReference type="SUPFAM" id="SSF55797">
    <property type="entry name" value="PR-1-like"/>
    <property type="match status" value="1"/>
</dbReference>